<gene>
    <name evidence="6" type="ORF">ACCAA_1150021</name>
</gene>
<name>A0A1A8XF54_9PROT</name>
<evidence type="ECO:0000256" key="2">
    <source>
        <dbReference type="SAM" id="Coils"/>
    </source>
</evidence>
<protein>
    <submittedName>
        <fullName evidence="6">Putative Phage integrase</fullName>
    </submittedName>
</protein>
<dbReference type="InterPro" id="IPR002104">
    <property type="entry name" value="Integrase_catalytic"/>
</dbReference>
<dbReference type="InterPro" id="IPR013762">
    <property type="entry name" value="Integrase-like_cat_sf"/>
</dbReference>
<accession>A0A1A8XF54</accession>
<organism evidence="6 7">
    <name type="scientific">Candidatus Accumulibacter aalborgensis</name>
    <dbReference type="NCBI Taxonomy" id="1860102"/>
    <lineage>
        <taxon>Bacteria</taxon>
        <taxon>Pseudomonadati</taxon>
        <taxon>Pseudomonadota</taxon>
        <taxon>Betaproteobacteria</taxon>
        <taxon>Candidatus Accumulibacter</taxon>
    </lineage>
</organism>
<sequence>MRALSSLRGFLELDVSPDADGAMAAQRINRRRLKVFTAVFVVVLLPGLAWDFSRPAEYRATARVQITPGSTAPRPSQSAVGPAEEPSSHAAAELLTQVQVLTSRPLLAQVGEALGRAGHPLAGDPAAQLQAMISALPVAGTEVVELRASGAQPELLAAALNALVDAYREQMKVAYGVAASEGLAQAREEVDLLDRKVRERRERLDAFRSQGGGMSPEREENEAVAQIKGLTTALNTAIERSAVADARLRALRESVAGGKGSSAAKDDPTLAAMEQRASTIREEIRDMERTYTPSFMAMDSQARAKRARLVELEQQIETQRGSSRQAALGAAQEDLASAGATVERLRAQISAQRASMQTFSQRFTQAKALEDDLAQIEHANREALERLARLEASERSRLPVFNLVEAASAPQSPFRPDYLRDALIVLAAAFGFGLLAMWFVELFNRQPARSQASTTVVFPPQWGLPGSATGQIAAVGAGFLPAPDAQHAHDAYNALPMGLLAAQLPPLRELTQAEVHALLTASAGEARFIIAVLLMGLTVSETIALRECDFDAAAGTLRVTGSAPRILTAPAWLAGCRPPTSGGQDAALLPDAAGAAISSADIQSMLACAAFDADLTAAASLTPEVLRHTCIAWLVRQGIRFSDLASLVGRPSADALATYADLAPEGPRLASTEVKLLMPALQEFVG</sequence>
<keyword evidence="4" id="KW-0472">Membrane</keyword>
<dbReference type="RefSeq" id="WP_186405665.1">
    <property type="nucleotide sequence ID" value="NZ_FLQX01000019.1"/>
</dbReference>
<keyword evidence="7" id="KW-1185">Reference proteome</keyword>
<keyword evidence="1" id="KW-0233">DNA recombination</keyword>
<dbReference type="PANTHER" id="PTHR32309">
    <property type="entry name" value="TYROSINE-PROTEIN KINASE"/>
    <property type="match status" value="1"/>
</dbReference>
<proteinExistence type="predicted"/>
<feature type="coiled-coil region" evidence="2">
    <location>
        <begin position="270"/>
        <end position="393"/>
    </location>
</feature>
<reference evidence="6 7" key="1">
    <citation type="submission" date="2016-06" db="EMBL/GenBank/DDBJ databases">
        <authorList>
            <person name="Kjaerup R.B."/>
            <person name="Dalgaard T.S."/>
            <person name="Juul-Madsen H.R."/>
        </authorList>
    </citation>
    <scope>NUCLEOTIDE SEQUENCE [LARGE SCALE GENOMIC DNA]</scope>
    <source>
        <strain evidence="6">3</strain>
    </source>
</reference>
<dbReference type="EMBL" id="FLQX01000019">
    <property type="protein sequence ID" value="SBT03819.1"/>
    <property type="molecule type" value="Genomic_DNA"/>
</dbReference>
<evidence type="ECO:0000256" key="4">
    <source>
        <dbReference type="SAM" id="Phobius"/>
    </source>
</evidence>
<dbReference type="PANTHER" id="PTHR32309:SF31">
    <property type="entry name" value="CAPSULAR EXOPOLYSACCHARIDE FAMILY"/>
    <property type="match status" value="1"/>
</dbReference>
<keyword evidence="4" id="KW-0812">Transmembrane</keyword>
<feature type="region of interest" description="Disordered" evidence="3">
    <location>
        <begin position="67"/>
        <end position="88"/>
    </location>
</feature>
<keyword evidence="4" id="KW-1133">Transmembrane helix</keyword>
<feature type="domain" description="Tyr recombinase" evidence="5">
    <location>
        <begin position="505"/>
        <end position="672"/>
    </location>
</feature>
<dbReference type="PROSITE" id="PS51898">
    <property type="entry name" value="TYR_RECOMBINASE"/>
    <property type="match status" value="1"/>
</dbReference>
<dbReference type="InterPro" id="IPR011010">
    <property type="entry name" value="DNA_brk_join_enz"/>
</dbReference>
<feature type="compositionally biased region" description="Polar residues" evidence="3">
    <location>
        <begin position="67"/>
        <end position="79"/>
    </location>
</feature>
<evidence type="ECO:0000256" key="3">
    <source>
        <dbReference type="SAM" id="MobiDB-lite"/>
    </source>
</evidence>
<dbReference type="STRING" id="1860102.ACCAA_1150021"/>
<evidence type="ECO:0000313" key="7">
    <source>
        <dbReference type="Proteomes" id="UP000199169"/>
    </source>
</evidence>
<dbReference type="InterPro" id="IPR050445">
    <property type="entry name" value="Bact_polysacc_biosynth/exp"/>
</dbReference>
<keyword evidence="2" id="KW-0175">Coiled coil</keyword>
<dbReference type="SUPFAM" id="SSF56349">
    <property type="entry name" value="DNA breaking-rejoining enzymes"/>
    <property type="match status" value="1"/>
</dbReference>
<dbReference type="GO" id="GO:0006310">
    <property type="term" value="P:DNA recombination"/>
    <property type="evidence" value="ECO:0007669"/>
    <property type="project" value="UniProtKB-KW"/>
</dbReference>
<feature type="transmembrane region" description="Helical" evidence="4">
    <location>
        <begin position="422"/>
        <end position="440"/>
    </location>
</feature>
<dbReference type="GO" id="GO:0003677">
    <property type="term" value="F:DNA binding"/>
    <property type="evidence" value="ECO:0007669"/>
    <property type="project" value="InterPro"/>
</dbReference>
<evidence type="ECO:0000259" key="5">
    <source>
        <dbReference type="PROSITE" id="PS51898"/>
    </source>
</evidence>
<evidence type="ECO:0000256" key="1">
    <source>
        <dbReference type="ARBA" id="ARBA00023172"/>
    </source>
</evidence>
<evidence type="ECO:0000313" key="6">
    <source>
        <dbReference type="EMBL" id="SBT03819.1"/>
    </source>
</evidence>
<dbReference type="GO" id="GO:0015074">
    <property type="term" value="P:DNA integration"/>
    <property type="evidence" value="ECO:0007669"/>
    <property type="project" value="InterPro"/>
</dbReference>
<dbReference type="AlphaFoldDB" id="A0A1A8XF54"/>
<feature type="transmembrane region" description="Helical" evidence="4">
    <location>
        <begin position="33"/>
        <end position="50"/>
    </location>
</feature>
<dbReference type="Gene3D" id="1.10.443.10">
    <property type="entry name" value="Intergrase catalytic core"/>
    <property type="match status" value="1"/>
</dbReference>
<dbReference type="Proteomes" id="UP000199169">
    <property type="component" value="Unassembled WGS sequence"/>
</dbReference>